<dbReference type="GO" id="GO:0004601">
    <property type="term" value="F:peroxidase activity"/>
    <property type="evidence" value="ECO:0007669"/>
    <property type="project" value="UniProtKB-ARBA"/>
</dbReference>
<dbReference type="InterPro" id="IPR004045">
    <property type="entry name" value="Glutathione_S-Trfase_N"/>
</dbReference>
<dbReference type="GO" id="GO:0005737">
    <property type="term" value="C:cytoplasm"/>
    <property type="evidence" value="ECO:0007669"/>
    <property type="project" value="UniProtKB-ARBA"/>
</dbReference>
<keyword evidence="2" id="KW-0808">Transferase</keyword>
<name>A0A9W5IT37_NEISU</name>
<dbReference type="Proteomes" id="UP000004621">
    <property type="component" value="Unassembled WGS sequence"/>
</dbReference>
<dbReference type="PANTHER" id="PTHR44051">
    <property type="entry name" value="GLUTATHIONE S-TRANSFERASE-RELATED"/>
    <property type="match status" value="1"/>
</dbReference>
<comment type="similarity">
    <text evidence="4">Belongs to the GST superfamily.</text>
</comment>
<evidence type="ECO:0000313" key="7">
    <source>
        <dbReference type="EMBL" id="EFC53201.1"/>
    </source>
</evidence>
<gene>
    <name evidence="7" type="ORF">NEISUBOT_03202</name>
</gene>
<dbReference type="CDD" id="cd03046">
    <property type="entry name" value="GST_N_GTT1_like"/>
    <property type="match status" value="1"/>
</dbReference>
<protein>
    <recommendedName>
        <fullName evidence="1">glutathione transferase</fullName>
        <ecNumber evidence="1">2.5.1.18</ecNumber>
    </recommendedName>
</protein>
<evidence type="ECO:0000259" key="6">
    <source>
        <dbReference type="PROSITE" id="PS50405"/>
    </source>
</evidence>
<dbReference type="Gene3D" id="1.20.1050.10">
    <property type="match status" value="1"/>
</dbReference>
<dbReference type="EMBL" id="ACEO02000001">
    <property type="protein sequence ID" value="EFC53201.1"/>
    <property type="molecule type" value="Genomic_DNA"/>
</dbReference>
<dbReference type="InterPro" id="IPR004046">
    <property type="entry name" value="GST_C"/>
</dbReference>
<dbReference type="GO" id="GO:0004364">
    <property type="term" value="F:glutathione transferase activity"/>
    <property type="evidence" value="ECO:0007669"/>
    <property type="project" value="UniProtKB-EC"/>
</dbReference>
<sequence length="224" mass="25576">MITLHSLEQSRALRIVWLLEILGTPYRLQTYCRHPDTLLAPDELKAIHPLGKSPLLDDDGFILAESGAITDYLIQTYGNGRLMPERGSREYWQYQRWLHYAEGSLMPLLLLGLVFRRIESAPMPFFVKPIARKISSSVKSSFIHPQAALHLAHINSELENREWLVGNSLSGADIMMSYPLQAAADRFDFADYPNIRAYLQRIEAHEAYRRAVEKAGSPLLKLDK</sequence>
<feature type="domain" description="GST N-terminal" evidence="5">
    <location>
        <begin position="1"/>
        <end position="81"/>
    </location>
</feature>
<dbReference type="SUPFAM" id="SSF52833">
    <property type="entry name" value="Thioredoxin-like"/>
    <property type="match status" value="1"/>
</dbReference>
<evidence type="ECO:0000259" key="5">
    <source>
        <dbReference type="PROSITE" id="PS50404"/>
    </source>
</evidence>
<organism evidence="7 8">
    <name type="scientific">Neisseria subflava NJ9703</name>
    <dbReference type="NCBI Taxonomy" id="546268"/>
    <lineage>
        <taxon>Bacteria</taxon>
        <taxon>Pseudomonadati</taxon>
        <taxon>Pseudomonadota</taxon>
        <taxon>Betaproteobacteria</taxon>
        <taxon>Neisseriales</taxon>
        <taxon>Neisseriaceae</taxon>
        <taxon>Neisseria</taxon>
    </lineage>
</organism>
<feature type="domain" description="GST C-terminal" evidence="6">
    <location>
        <begin position="87"/>
        <end position="222"/>
    </location>
</feature>
<dbReference type="SUPFAM" id="SSF47616">
    <property type="entry name" value="GST C-terminal domain-like"/>
    <property type="match status" value="1"/>
</dbReference>
<dbReference type="FunFam" id="3.40.30.10:FF:000156">
    <property type="entry name" value="Glutathione S-transferase 1"/>
    <property type="match status" value="1"/>
</dbReference>
<dbReference type="Gene3D" id="3.40.30.10">
    <property type="entry name" value="Glutaredoxin"/>
    <property type="match status" value="1"/>
</dbReference>
<dbReference type="AlphaFoldDB" id="A0A9W5IT37"/>
<dbReference type="SFLD" id="SFLDG01150">
    <property type="entry name" value="Main.1:_Beta-like"/>
    <property type="match status" value="1"/>
</dbReference>
<reference evidence="7 8" key="1">
    <citation type="submission" date="2010-01" db="EMBL/GenBank/DDBJ databases">
        <authorList>
            <person name="Weinstock G."/>
            <person name="Sodergren E."/>
            <person name="Clifton S."/>
            <person name="Fulton L."/>
            <person name="Fulton B."/>
            <person name="Courtney L."/>
            <person name="Fronick C."/>
            <person name="Harrison M."/>
            <person name="Strong C."/>
            <person name="Farmer C."/>
            <person name="Delahaunty K."/>
            <person name="Markovic C."/>
            <person name="Hall O."/>
            <person name="Minx P."/>
            <person name="Tomlinson C."/>
            <person name="Mitreva M."/>
            <person name="Nelson J."/>
            <person name="Hou S."/>
            <person name="Wollam A."/>
            <person name="Pepin K.H."/>
            <person name="Johnson M."/>
            <person name="Bhonagiri V."/>
            <person name="Nash W.E."/>
            <person name="Warren W."/>
            <person name="Chinwalla A."/>
            <person name="Mardis E.R."/>
            <person name="Wilson R.K."/>
        </authorList>
    </citation>
    <scope>NUCLEOTIDE SEQUENCE [LARGE SCALE GENOMIC DNA]</scope>
    <source>
        <strain evidence="7 8">NJ9703</strain>
    </source>
</reference>
<dbReference type="PROSITE" id="PS50404">
    <property type="entry name" value="GST_NTER"/>
    <property type="match status" value="1"/>
</dbReference>
<comment type="catalytic activity">
    <reaction evidence="3">
        <text>RX + glutathione = an S-substituted glutathione + a halide anion + H(+)</text>
        <dbReference type="Rhea" id="RHEA:16437"/>
        <dbReference type="ChEBI" id="CHEBI:15378"/>
        <dbReference type="ChEBI" id="CHEBI:16042"/>
        <dbReference type="ChEBI" id="CHEBI:17792"/>
        <dbReference type="ChEBI" id="CHEBI:57925"/>
        <dbReference type="ChEBI" id="CHEBI:90779"/>
        <dbReference type="EC" id="2.5.1.18"/>
    </reaction>
</comment>
<proteinExistence type="inferred from homology"/>
<dbReference type="PROSITE" id="PS50405">
    <property type="entry name" value="GST_CTER"/>
    <property type="match status" value="1"/>
</dbReference>
<dbReference type="SFLD" id="SFLDS00019">
    <property type="entry name" value="Glutathione_Transferase_(cytos"/>
    <property type="match status" value="1"/>
</dbReference>
<dbReference type="EC" id="2.5.1.18" evidence="1"/>
<accession>A0A9W5IT37</accession>
<dbReference type="CDD" id="cd03189">
    <property type="entry name" value="GST_C_GTT1_like"/>
    <property type="match status" value="1"/>
</dbReference>
<evidence type="ECO:0000256" key="4">
    <source>
        <dbReference type="RuleBase" id="RU003494"/>
    </source>
</evidence>
<comment type="caution">
    <text evidence="7">The sequence shown here is derived from an EMBL/GenBank/DDBJ whole genome shotgun (WGS) entry which is preliminary data.</text>
</comment>
<dbReference type="RefSeq" id="WP_004518958.1">
    <property type="nucleotide sequence ID" value="NZ_ACEO02000001.1"/>
</dbReference>
<evidence type="ECO:0000313" key="8">
    <source>
        <dbReference type="Proteomes" id="UP000004621"/>
    </source>
</evidence>
<evidence type="ECO:0000256" key="3">
    <source>
        <dbReference type="ARBA" id="ARBA00047960"/>
    </source>
</evidence>
<dbReference type="SFLD" id="SFLDG00358">
    <property type="entry name" value="Main_(cytGST)"/>
    <property type="match status" value="1"/>
</dbReference>
<dbReference type="Pfam" id="PF02798">
    <property type="entry name" value="GST_N"/>
    <property type="match status" value="1"/>
</dbReference>
<evidence type="ECO:0000256" key="1">
    <source>
        <dbReference type="ARBA" id="ARBA00012452"/>
    </source>
</evidence>
<dbReference type="InterPro" id="IPR036249">
    <property type="entry name" value="Thioredoxin-like_sf"/>
</dbReference>
<evidence type="ECO:0000256" key="2">
    <source>
        <dbReference type="ARBA" id="ARBA00022679"/>
    </source>
</evidence>
<dbReference type="InterPro" id="IPR010987">
    <property type="entry name" value="Glutathione-S-Trfase_C-like"/>
</dbReference>
<dbReference type="Pfam" id="PF00043">
    <property type="entry name" value="GST_C"/>
    <property type="match status" value="1"/>
</dbReference>
<dbReference type="InterPro" id="IPR040079">
    <property type="entry name" value="Glutathione_S-Trfase"/>
</dbReference>
<dbReference type="InterPro" id="IPR036282">
    <property type="entry name" value="Glutathione-S-Trfase_C_sf"/>
</dbReference>
<dbReference type="PANTHER" id="PTHR44051:SF9">
    <property type="entry name" value="GLUTATHIONE S-TRANSFERASE 1"/>
    <property type="match status" value="1"/>
</dbReference>